<keyword evidence="3" id="KW-0808">Transferase</keyword>
<evidence type="ECO:0000313" key="11">
    <source>
        <dbReference type="Proteomes" id="UP000614996"/>
    </source>
</evidence>
<evidence type="ECO:0000259" key="9">
    <source>
        <dbReference type="PROSITE" id="PS50263"/>
    </source>
</evidence>
<gene>
    <name evidence="10" type="primary">lnt_3</name>
    <name evidence="10" type="ORF">NUM_71680</name>
</gene>
<evidence type="ECO:0000256" key="8">
    <source>
        <dbReference type="SAM" id="Phobius"/>
    </source>
</evidence>
<dbReference type="PROSITE" id="PS50263">
    <property type="entry name" value="CN_HYDROLASE"/>
    <property type="match status" value="1"/>
</dbReference>
<evidence type="ECO:0000256" key="7">
    <source>
        <dbReference type="ARBA" id="ARBA00023315"/>
    </source>
</evidence>
<dbReference type="InterPro" id="IPR045378">
    <property type="entry name" value="LNT_N"/>
</dbReference>
<feature type="transmembrane region" description="Helical" evidence="8">
    <location>
        <begin position="190"/>
        <end position="209"/>
    </location>
</feature>
<sequence>MASPRDWSKPRSAAVALAAAALSGVLGYFGTGLHPVAALTWLVPLPVVLAAPRLRWPWALGAAATGWILAQSNLWTYFAHELEMPPGVLVAVLGFYPLLAVAGTALFRALLGRGRPVSAALAFPAVWAAGEYLLSIAQPHGAWLSLAYSQAGLRPVVQLASVTGVWGVTFLVVGVPAALAALAAPAVPRLRLAVGAAVVLLCVGGYATYRLAPAPAGDRVRVAVLGGPVDGELAPDSAAGRALLSRYTRQIGAAADDGARVAVLPEKVFDTTGRTWPLVADPLARLARRRHVDIVVGAVVRHGRTAGNVAVAFPATGGAPVTYTKRHLIPGLETDEVSPGHGPLRQVPGDTRFGLIVCKDLDFPELVRDNRNHGSSVLLAPAWDMGRDGWLHSRMAVTRGVESGSWIVRAGRYGDLTVSDPTGRVVAEANATAHPDAVVVAEVSTATAPTLYARAGNWFAWLCAAAALVLLAAALRHRARNRWDTALMVGSTPRR</sequence>
<dbReference type="PANTHER" id="PTHR38686:SF1">
    <property type="entry name" value="APOLIPOPROTEIN N-ACYLTRANSFERASE"/>
    <property type="match status" value="1"/>
</dbReference>
<keyword evidence="11" id="KW-1185">Reference proteome</keyword>
<evidence type="ECO:0000256" key="6">
    <source>
        <dbReference type="ARBA" id="ARBA00023136"/>
    </source>
</evidence>
<keyword evidence="7" id="KW-0012">Acyltransferase</keyword>
<dbReference type="RefSeq" id="WP_207129453.1">
    <property type="nucleotide sequence ID" value="NZ_BOPO01000150.1"/>
</dbReference>
<evidence type="ECO:0000256" key="5">
    <source>
        <dbReference type="ARBA" id="ARBA00022989"/>
    </source>
</evidence>
<comment type="caution">
    <text evidence="10">The sequence shown here is derived from an EMBL/GenBank/DDBJ whole genome shotgun (WGS) entry which is preliminary data.</text>
</comment>
<reference evidence="11" key="1">
    <citation type="journal article" date="2021" name="Int. J. Syst. Evol. Microbiol.">
        <title>Actinocatenispora comari sp. nov., an endophytic actinomycete isolated from aerial parts of Comarum salesowianum.</title>
        <authorList>
            <person name="Oyunbileg N."/>
            <person name="Iizaka Y."/>
            <person name="Hamada M."/>
            <person name="Davaapurev B.O."/>
            <person name="Fukumoto A."/>
            <person name="Tsetseg B."/>
            <person name="Kato F."/>
            <person name="Tamura T."/>
            <person name="Batkhuu J."/>
            <person name="Anzai Y."/>
        </authorList>
    </citation>
    <scope>NUCLEOTIDE SEQUENCE [LARGE SCALE GENOMIC DNA]</scope>
    <source>
        <strain evidence="11">NUM-2625</strain>
    </source>
</reference>
<dbReference type="GO" id="GO:0016410">
    <property type="term" value="F:N-acyltransferase activity"/>
    <property type="evidence" value="ECO:0007669"/>
    <property type="project" value="InterPro"/>
</dbReference>
<keyword evidence="2" id="KW-1003">Cell membrane</keyword>
<evidence type="ECO:0000313" key="10">
    <source>
        <dbReference type="EMBL" id="GIL31914.1"/>
    </source>
</evidence>
<dbReference type="SUPFAM" id="SSF56317">
    <property type="entry name" value="Carbon-nitrogen hydrolase"/>
    <property type="match status" value="1"/>
</dbReference>
<dbReference type="InterPro" id="IPR004563">
    <property type="entry name" value="Apolipo_AcylTrfase"/>
</dbReference>
<dbReference type="GO" id="GO:0042158">
    <property type="term" value="P:lipoprotein biosynthetic process"/>
    <property type="evidence" value="ECO:0007669"/>
    <property type="project" value="InterPro"/>
</dbReference>
<dbReference type="EMBL" id="BOPO01000150">
    <property type="protein sequence ID" value="GIL31914.1"/>
    <property type="molecule type" value="Genomic_DNA"/>
</dbReference>
<dbReference type="GO" id="GO:0005886">
    <property type="term" value="C:plasma membrane"/>
    <property type="evidence" value="ECO:0007669"/>
    <property type="project" value="UniProtKB-SubCell"/>
</dbReference>
<keyword evidence="4 8" id="KW-0812">Transmembrane</keyword>
<dbReference type="AlphaFoldDB" id="A0A8J4ESG2"/>
<organism evidence="10 11">
    <name type="scientific">Actinocatenispora comari</name>
    <dbReference type="NCBI Taxonomy" id="2807577"/>
    <lineage>
        <taxon>Bacteria</taxon>
        <taxon>Bacillati</taxon>
        <taxon>Actinomycetota</taxon>
        <taxon>Actinomycetes</taxon>
        <taxon>Micromonosporales</taxon>
        <taxon>Micromonosporaceae</taxon>
        <taxon>Actinocatenispora</taxon>
    </lineage>
</organism>
<dbReference type="Gene3D" id="3.60.110.10">
    <property type="entry name" value="Carbon-nitrogen hydrolase"/>
    <property type="match status" value="1"/>
</dbReference>
<dbReference type="Pfam" id="PF00795">
    <property type="entry name" value="CN_hydrolase"/>
    <property type="match status" value="1"/>
</dbReference>
<feature type="transmembrane region" description="Helical" evidence="8">
    <location>
        <begin position="119"/>
        <end position="137"/>
    </location>
</feature>
<keyword evidence="5 8" id="KW-1133">Transmembrane helix</keyword>
<evidence type="ECO:0000256" key="2">
    <source>
        <dbReference type="ARBA" id="ARBA00022475"/>
    </source>
</evidence>
<feature type="transmembrane region" description="Helical" evidence="8">
    <location>
        <begin position="12"/>
        <end position="29"/>
    </location>
</feature>
<dbReference type="Pfam" id="PF20154">
    <property type="entry name" value="LNT_N"/>
    <property type="match status" value="1"/>
</dbReference>
<feature type="transmembrane region" description="Helical" evidence="8">
    <location>
        <begin position="157"/>
        <end position="183"/>
    </location>
</feature>
<feature type="transmembrane region" description="Helical" evidence="8">
    <location>
        <begin position="58"/>
        <end position="78"/>
    </location>
</feature>
<dbReference type="InterPro" id="IPR036526">
    <property type="entry name" value="C-N_Hydrolase_sf"/>
</dbReference>
<evidence type="ECO:0000256" key="4">
    <source>
        <dbReference type="ARBA" id="ARBA00022692"/>
    </source>
</evidence>
<evidence type="ECO:0000256" key="1">
    <source>
        <dbReference type="ARBA" id="ARBA00004651"/>
    </source>
</evidence>
<dbReference type="Proteomes" id="UP000614996">
    <property type="component" value="Unassembled WGS sequence"/>
</dbReference>
<feature type="transmembrane region" description="Helical" evidence="8">
    <location>
        <begin position="84"/>
        <end position="107"/>
    </location>
</feature>
<feature type="transmembrane region" description="Helical" evidence="8">
    <location>
        <begin position="458"/>
        <end position="475"/>
    </location>
</feature>
<evidence type="ECO:0000256" key="3">
    <source>
        <dbReference type="ARBA" id="ARBA00022679"/>
    </source>
</evidence>
<feature type="domain" description="CN hydrolase" evidence="9">
    <location>
        <begin position="225"/>
        <end position="445"/>
    </location>
</feature>
<dbReference type="InterPro" id="IPR003010">
    <property type="entry name" value="C-N_Hydrolase"/>
</dbReference>
<dbReference type="PANTHER" id="PTHR38686">
    <property type="entry name" value="APOLIPOPROTEIN N-ACYLTRANSFERASE"/>
    <property type="match status" value="1"/>
</dbReference>
<proteinExistence type="predicted"/>
<comment type="subcellular location">
    <subcellularLocation>
        <location evidence="1">Cell membrane</location>
        <topology evidence="1">Multi-pass membrane protein</topology>
    </subcellularLocation>
</comment>
<name>A0A8J4ESG2_9ACTN</name>
<keyword evidence="6 8" id="KW-0472">Membrane</keyword>
<accession>A0A8J4ESG2</accession>
<protein>
    <submittedName>
        <fullName evidence="10">Apolipoprotein N-acyltransferase</fullName>
    </submittedName>
</protein>